<evidence type="ECO:0000313" key="1">
    <source>
        <dbReference type="EMBL" id="QDU73135.1"/>
    </source>
</evidence>
<protein>
    <submittedName>
        <fullName evidence="1">Uncharacterized protein</fullName>
    </submittedName>
</protein>
<dbReference type="AlphaFoldDB" id="A0A518C1N6"/>
<dbReference type="OrthoDB" id="259757at2"/>
<proteinExistence type="predicted"/>
<dbReference type="EMBL" id="CP036289">
    <property type="protein sequence ID" value="QDU73135.1"/>
    <property type="molecule type" value="Genomic_DNA"/>
</dbReference>
<evidence type="ECO:0000313" key="2">
    <source>
        <dbReference type="Proteomes" id="UP000318626"/>
    </source>
</evidence>
<keyword evidence="2" id="KW-1185">Reference proteome</keyword>
<accession>A0A518C1N6</accession>
<sequence length="312" mass="34505">MTVFQVSIRSCLLVLACLLFTCDALGAVVYIKGQKEPIAGFVESADDMSIHLRIRTPDGDELTREILRGEIDLLLQPVSPSRLSQLSPDNPKAYREYAEELVEKTTDPEAVETAKRLFMIAAHLDPKAQGRSALLGMTPLMNDAQGVKQLRAMAYLIDPSHDASLLEGQQQAVATGAALDESLRQEVIKVLQMLRHGERADARQQLQRDEIRSAMRQGTSKITPDECLALVQGLCPGCEQGKIPAYMLQKLVAAELELSTSQATDEVKPQWGFFLDSSFQKPLPVLSLAKAIGFDPRQCVYRDGKWVEPTKK</sequence>
<reference evidence="2" key="1">
    <citation type="submission" date="2019-02" db="EMBL/GenBank/DDBJ databases">
        <title>Deep-cultivation of Planctomycetes and their phenomic and genomic characterization uncovers novel biology.</title>
        <authorList>
            <person name="Wiegand S."/>
            <person name="Jogler M."/>
            <person name="Boedeker C."/>
            <person name="Pinto D."/>
            <person name="Vollmers J."/>
            <person name="Rivas-Marin E."/>
            <person name="Kohn T."/>
            <person name="Peeters S.H."/>
            <person name="Heuer A."/>
            <person name="Rast P."/>
            <person name="Oberbeckmann S."/>
            <person name="Bunk B."/>
            <person name="Jeske O."/>
            <person name="Meyerdierks A."/>
            <person name="Storesund J.E."/>
            <person name="Kallscheuer N."/>
            <person name="Luecker S."/>
            <person name="Lage O.M."/>
            <person name="Pohl T."/>
            <person name="Merkel B.J."/>
            <person name="Hornburger P."/>
            <person name="Mueller R.-W."/>
            <person name="Bruemmer F."/>
            <person name="Labrenz M."/>
            <person name="Spormann A.M."/>
            <person name="Op den Camp H."/>
            <person name="Overmann J."/>
            <person name="Amann R."/>
            <person name="Jetten M.S.M."/>
            <person name="Mascher T."/>
            <person name="Medema M.H."/>
            <person name="Devos D.P."/>
            <person name="Kaster A.-K."/>
            <person name="Ovreas L."/>
            <person name="Rohde M."/>
            <person name="Galperin M.Y."/>
            <person name="Jogler C."/>
        </authorList>
    </citation>
    <scope>NUCLEOTIDE SEQUENCE [LARGE SCALE GENOMIC DNA]</scope>
    <source>
        <strain evidence="2">Pan97</strain>
    </source>
</reference>
<gene>
    <name evidence="1" type="ORF">Pan97_01020</name>
</gene>
<dbReference type="KEGG" id="bvo:Pan97_01020"/>
<dbReference type="Proteomes" id="UP000318626">
    <property type="component" value="Chromosome"/>
</dbReference>
<organism evidence="1 2">
    <name type="scientific">Bremerella volcania</name>
    <dbReference type="NCBI Taxonomy" id="2527984"/>
    <lineage>
        <taxon>Bacteria</taxon>
        <taxon>Pseudomonadati</taxon>
        <taxon>Planctomycetota</taxon>
        <taxon>Planctomycetia</taxon>
        <taxon>Pirellulales</taxon>
        <taxon>Pirellulaceae</taxon>
        <taxon>Bremerella</taxon>
    </lineage>
</organism>
<dbReference type="RefSeq" id="WP_144969715.1">
    <property type="nucleotide sequence ID" value="NZ_CP036289.1"/>
</dbReference>
<name>A0A518C1N6_9BACT</name>